<feature type="transmembrane region" description="Helical" evidence="1">
    <location>
        <begin position="7"/>
        <end position="26"/>
    </location>
</feature>
<protein>
    <submittedName>
        <fullName evidence="2">Uncharacterized protein</fullName>
    </submittedName>
</protein>
<dbReference type="EMBL" id="SEWY01000004">
    <property type="protein sequence ID" value="TBH72095.1"/>
    <property type="molecule type" value="Genomic_DNA"/>
</dbReference>
<dbReference type="OrthoDB" id="4759734at2"/>
<proteinExistence type="predicted"/>
<feature type="transmembrane region" description="Helical" evidence="1">
    <location>
        <begin position="82"/>
        <end position="99"/>
    </location>
</feature>
<reference evidence="2 3" key="1">
    <citation type="submission" date="2019-02" db="EMBL/GenBank/DDBJ databases">
        <title>Genome of a new Bacteroidetes strain.</title>
        <authorList>
            <person name="Pitt A."/>
        </authorList>
    </citation>
    <scope>NUCLEOTIDE SEQUENCE [LARGE SCALE GENOMIC DNA]</scope>
    <source>
        <strain evidence="2 3">103A-SOEBACH</strain>
    </source>
</reference>
<evidence type="ECO:0000313" key="2">
    <source>
        <dbReference type="EMBL" id="TBH72095.1"/>
    </source>
</evidence>
<keyword evidence="1" id="KW-1133">Transmembrane helix</keyword>
<dbReference type="AlphaFoldDB" id="A0A4V2IVK6"/>
<dbReference type="Proteomes" id="UP000293583">
    <property type="component" value="Unassembled WGS sequence"/>
</dbReference>
<dbReference type="RefSeq" id="WP_130923688.1">
    <property type="nucleotide sequence ID" value="NZ_JAANOM010000003.1"/>
</dbReference>
<keyword evidence="1" id="KW-0812">Transmembrane</keyword>
<keyword evidence="1" id="KW-0472">Membrane</keyword>
<keyword evidence="3" id="KW-1185">Reference proteome</keyword>
<evidence type="ECO:0000313" key="3">
    <source>
        <dbReference type="Proteomes" id="UP000293583"/>
    </source>
</evidence>
<name>A0A4V2IVK6_9BACT</name>
<organism evidence="2 3">
    <name type="scientific">Aquirufa antheringensis</name>
    <dbReference type="NCBI Taxonomy" id="2516559"/>
    <lineage>
        <taxon>Bacteria</taxon>
        <taxon>Pseudomonadati</taxon>
        <taxon>Bacteroidota</taxon>
        <taxon>Cytophagia</taxon>
        <taxon>Cytophagales</taxon>
        <taxon>Flectobacillaceae</taxon>
        <taxon>Aquirufa</taxon>
    </lineage>
</organism>
<comment type="caution">
    <text evidence="2">The sequence shown here is derived from an EMBL/GenBank/DDBJ whole genome shotgun (WGS) entry which is preliminary data.</text>
</comment>
<feature type="transmembrane region" description="Helical" evidence="1">
    <location>
        <begin position="32"/>
        <end position="51"/>
    </location>
</feature>
<evidence type="ECO:0000256" key="1">
    <source>
        <dbReference type="SAM" id="Phobius"/>
    </source>
</evidence>
<feature type="transmembrane region" description="Helical" evidence="1">
    <location>
        <begin position="58"/>
        <end position="76"/>
    </location>
</feature>
<sequence>MLRPLRYITPYFLYVLAFLAFTKTGFYSWVPLQIGTLYLFLTSLGASLTFLDTAGRAVAMGLLCGTFGINAAHELGHRVKPAHRLPGMILLALFPSIWFKVMHRQMDRFGIIPRYCFINLLVSKFGNYS</sequence>
<gene>
    <name evidence="2" type="ORF">EWU20_09750</name>
</gene>
<accession>A0A4V2IVK6</accession>